<reference evidence="4" key="2">
    <citation type="submission" date="2020-09" db="EMBL/GenBank/DDBJ databases">
        <authorList>
            <person name="Sun Q."/>
            <person name="Zhou Y."/>
        </authorList>
    </citation>
    <scope>NUCLEOTIDE SEQUENCE</scope>
    <source>
        <strain evidence="4">CGMCC 1.15330</strain>
    </source>
</reference>
<dbReference type="EMBL" id="BMIH01000001">
    <property type="protein sequence ID" value="GGB21610.1"/>
    <property type="molecule type" value="Genomic_DNA"/>
</dbReference>
<dbReference type="AlphaFoldDB" id="A0A916T040"/>
<dbReference type="SUPFAM" id="SSF52266">
    <property type="entry name" value="SGNH hydrolase"/>
    <property type="match status" value="1"/>
</dbReference>
<proteinExistence type="predicted"/>
<dbReference type="GO" id="GO:0016788">
    <property type="term" value="F:hydrolase activity, acting on ester bonds"/>
    <property type="evidence" value="ECO:0007669"/>
    <property type="project" value="UniProtKB-ARBA"/>
</dbReference>
<reference evidence="4" key="1">
    <citation type="journal article" date="2014" name="Int. J. Syst. Evol. Microbiol.">
        <title>Complete genome sequence of Corynebacterium casei LMG S-19264T (=DSM 44701T), isolated from a smear-ripened cheese.</title>
        <authorList>
            <consortium name="US DOE Joint Genome Institute (JGI-PGF)"/>
            <person name="Walter F."/>
            <person name="Albersmeier A."/>
            <person name="Kalinowski J."/>
            <person name="Ruckert C."/>
        </authorList>
    </citation>
    <scope>NUCLEOTIDE SEQUENCE</scope>
    <source>
        <strain evidence="4">CGMCC 1.15330</strain>
    </source>
</reference>
<comment type="caution">
    <text evidence="4">The sequence shown here is derived from an EMBL/GenBank/DDBJ whole genome shotgun (WGS) entry which is preliminary data.</text>
</comment>
<dbReference type="Pfam" id="PF03629">
    <property type="entry name" value="SASA"/>
    <property type="match status" value="1"/>
</dbReference>
<dbReference type="RefSeq" id="WP_188657491.1">
    <property type="nucleotide sequence ID" value="NZ_BMIH01000001.1"/>
</dbReference>
<evidence type="ECO:0000256" key="2">
    <source>
        <dbReference type="SAM" id="MobiDB-lite"/>
    </source>
</evidence>
<dbReference type="InterPro" id="IPR013320">
    <property type="entry name" value="ConA-like_dom_sf"/>
</dbReference>
<evidence type="ECO:0000256" key="1">
    <source>
        <dbReference type="ARBA" id="ARBA00022801"/>
    </source>
</evidence>
<name>A0A916T040_9SPHN</name>
<keyword evidence="5" id="KW-1185">Reference proteome</keyword>
<feature type="region of interest" description="Disordered" evidence="2">
    <location>
        <begin position="147"/>
        <end position="167"/>
    </location>
</feature>
<feature type="domain" description="Sialate O-acetylesterase" evidence="3">
    <location>
        <begin position="316"/>
        <end position="388"/>
    </location>
</feature>
<organism evidence="4 5">
    <name type="scientific">Sphingomonas metalli</name>
    <dbReference type="NCBI Taxonomy" id="1779358"/>
    <lineage>
        <taxon>Bacteria</taxon>
        <taxon>Pseudomonadati</taxon>
        <taxon>Pseudomonadota</taxon>
        <taxon>Alphaproteobacteria</taxon>
        <taxon>Sphingomonadales</taxon>
        <taxon>Sphingomonadaceae</taxon>
        <taxon>Sphingomonas</taxon>
    </lineage>
</organism>
<dbReference type="InterPro" id="IPR036514">
    <property type="entry name" value="SGNH_hydro_sf"/>
</dbReference>
<evidence type="ECO:0000313" key="4">
    <source>
        <dbReference type="EMBL" id="GGB21610.1"/>
    </source>
</evidence>
<dbReference type="Gene3D" id="3.40.50.1110">
    <property type="entry name" value="SGNH hydrolase"/>
    <property type="match status" value="1"/>
</dbReference>
<dbReference type="InterPro" id="IPR005181">
    <property type="entry name" value="SASA"/>
</dbReference>
<dbReference type="SUPFAM" id="SSF49899">
    <property type="entry name" value="Concanavalin A-like lectins/glucanases"/>
    <property type="match status" value="1"/>
</dbReference>
<sequence>MSVLETIPNGASYKDVRDTMNDVLAWKKGIIAGGGTPTPTPTPAPTFTTPASITSDGTPQVGETLTGNDGVVANGSISARAWLLAGATVSTSAQFTPQQAGNYTYRATASGAGGTTNSSATVTVAAATPTPTPTPATFAMTQLPSSNRVYQRSTKTGGGPNKGTGTIPVNLNVTASGGIYARTRAADGTTVLQSAWLAVNNAPVANGPVDISGVEARNQYFFLDLAPSATGPWTNGTVLVAMGRLIYLSGQSLQVRNFRSSGDATTISGAGVTFGGKGAVLGGGPEIGTSGAWVQPSDAGPVTSAGAAELINLQANAFGVCVGLVMTAVGNSSVQAWQPGGDYLNAAVAAINAAGSKFEAAWWYQGHSDAGRIVKDVRAEFKSMMDALAGAMIGSPPSWYFTAIPNINSTNYGNNQSRNGIRGMYEDYAKLTAATYLPMEDIQLLSGEGVHCTQAGSLRQVQHFHRATGKELGGPGDQGCVYGVPTVSGTTVTLPYTLISGATNVTTVGDPKQRWRVSDLGTEASLPITSLTFGPTAATIVLGQAPASSAIEVGPFFQSGDDGRADMAFANLNEGDGTNMVGRELFVPGRAILSRPKFNLNTANITFGSGGAFGQGRTSGYFDVPIPSAFGTVSVEFFLTVNNVNGGIQVITTLPGDMGWLAIDGTQMGFNTDWQYTLAAGQTYHVVLVISATGKTWFMNGQFVQFGPLQDRGTAGRGVGIGSLGGNYVYTRGVIDEVAMFYNPQRYDKAGFAVPSAPYSGNEDGLLHLWHLDGNGTDSCTLNS</sequence>
<gene>
    <name evidence="4" type="ORF">GCM10011380_09000</name>
</gene>
<accession>A0A916T040</accession>
<keyword evidence="1" id="KW-0378">Hydrolase</keyword>
<evidence type="ECO:0000313" key="5">
    <source>
        <dbReference type="Proteomes" id="UP000623067"/>
    </source>
</evidence>
<dbReference type="Proteomes" id="UP000623067">
    <property type="component" value="Unassembled WGS sequence"/>
</dbReference>
<protein>
    <recommendedName>
        <fullName evidence="3">Sialate O-acetylesterase domain-containing protein</fullName>
    </recommendedName>
</protein>
<evidence type="ECO:0000259" key="3">
    <source>
        <dbReference type="Pfam" id="PF03629"/>
    </source>
</evidence>